<comment type="similarity">
    <text evidence="1 3">Belongs to the Nudix hydrolase family.</text>
</comment>
<dbReference type="PANTHER" id="PTHR43736:SF1">
    <property type="entry name" value="DIHYDRONEOPTERIN TRIPHOSPHATE DIPHOSPHATASE"/>
    <property type="match status" value="1"/>
</dbReference>
<dbReference type="GO" id="GO:0016787">
    <property type="term" value="F:hydrolase activity"/>
    <property type="evidence" value="ECO:0007669"/>
    <property type="project" value="UniProtKB-KW"/>
</dbReference>
<dbReference type="InterPro" id="IPR020084">
    <property type="entry name" value="NUDIX_hydrolase_CS"/>
</dbReference>
<dbReference type="InterPro" id="IPR020476">
    <property type="entry name" value="Nudix_hydrolase"/>
</dbReference>
<keyword evidence="6" id="KW-1185">Reference proteome</keyword>
<dbReference type="AlphaFoldDB" id="A0A8J2VE53"/>
<reference evidence="5" key="1">
    <citation type="journal article" date="2014" name="Int. J. Syst. Evol. Microbiol.">
        <title>Complete genome sequence of Corynebacterium casei LMG S-19264T (=DSM 44701T), isolated from a smear-ripened cheese.</title>
        <authorList>
            <consortium name="US DOE Joint Genome Institute (JGI-PGF)"/>
            <person name="Walter F."/>
            <person name="Albersmeier A."/>
            <person name="Kalinowski J."/>
            <person name="Ruckert C."/>
        </authorList>
    </citation>
    <scope>NUCLEOTIDE SEQUENCE</scope>
    <source>
        <strain evidence="5">CGMCC 1.15179</strain>
    </source>
</reference>
<accession>A0A8J2VE53</accession>
<gene>
    <name evidence="5" type="ORF">GCM10011571_25450</name>
</gene>
<evidence type="ECO:0000259" key="4">
    <source>
        <dbReference type="PROSITE" id="PS51462"/>
    </source>
</evidence>
<evidence type="ECO:0000256" key="1">
    <source>
        <dbReference type="ARBA" id="ARBA00005582"/>
    </source>
</evidence>
<dbReference type="PRINTS" id="PR00502">
    <property type="entry name" value="NUDIXFAMILY"/>
</dbReference>
<evidence type="ECO:0000313" key="5">
    <source>
        <dbReference type="EMBL" id="GGE22282.1"/>
    </source>
</evidence>
<dbReference type="PROSITE" id="PS00893">
    <property type="entry name" value="NUDIX_BOX"/>
    <property type="match status" value="1"/>
</dbReference>
<dbReference type="InterPro" id="IPR015797">
    <property type="entry name" value="NUDIX_hydrolase-like_dom_sf"/>
</dbReference>
<dbReference type="RefSeq" id="WP_188648271.1">
    <property type="nucleotide sequence ID" value="NZ_BMHQ01000009.1"/>
</dbReference>
<comment type="caution">
    <text evidence="5">The sequence shown here is derived from an EMBL/GenBank/DDBJ whole genome shotgun (WGS) entry which is preliminary data.</text>
</comment>
<dbReference type="EMBL" id="BMHQ01000009">
    <property type="protein sequence ID" value="GGE22282.1"/>
    <property type="molecule type" value="Genomic_DNA"/>
</dbReference>
<dbReference type="Proteomes" id="UP000625210">
    <property type="component" value="Unassembled WGS sequence"/>
</dbReference>
<evidence type="ECO:0000313" key="6">
    <source>
        <dbReference type="Proteomes" id="UP000625210"/>
    </source>
</evidence>
<dbReference type="CDD" id="cd04699">
    <property type="entry name" value="NUDIX_MutT_Nudt1"/>
    <property type="match status" value="1"/>
</dbReference>
<proteinExistence type="inferred from homology"/>
<dbReference type="PANTHER" id="PTHR43736">
    <property type="entry name" value="ADP-RIBOSE PYROPHOSPHATASE"/>
    <property type="match status" value="1"/>
</dbReference>
<dbReference type="PROSITE" id="PS51462">
    <property type="entry name" value="NUDIX"/>
    <property type="match status" value="1"/>
</dbReference>
<name>A0A8J2VE53_9BACL</name>
<protein>
    <submittedName>
        <fullName evidence="5">NUDIX hydrolase</fullName>
    </submittedName>
</protein>
<keyword evidence="2 3" id="KW-0378">Hydrolase</keyword>
<dbReference type="Gene3D" id="3.90.79.10">
    <property type="entry name" value="Nucleoside Triphosphate Pyrophosphohydrolase"/>
    <property type="match status" value="1"/>
</dbReference>
<organism evidence="5 6">
    <name type="scientific">Marinithermofilum abyssi</name>
    <dbReference type="NCBI Taxonomy" id="1571185"/>
    <lineage>
        <taxon>Bacteria</taxon>
        <taxon>Bacillati</taxon>
        <taxon>Bacillota</taxon>
        <taxon>Bacilli</taxon>
        <taxon>Bacillales</taxon>
        <taxon>Thermoactinomycetaceae</taxon>
        <taxon>Marinithermofilum</taxon>
    </lineage>
</organism>
<dbReference type="InterPro" id="IPR000086">
    <property type="entry name" value="NUDIX_hydrolase_dom"/>
</dbReference>
<dbReference type="SUPFAM" id="SSF55811">
    <property type="entry name" value="Nudix"/>
    <property type="match status" value="1"/>
</dbReference>
<evidence type="ECO:0000256" key="2">
    <source>
        <dbReference type="ARBA" id="ARBA00022801"/>
    </source>
</evidence>
<dbReference type="Pfam" id="PF00293">
    <property type="entry name" value="NUDIX"/>
    <property type="match status" value="1"/>
</dbReference>
<feature type="domain" description="Nudix hydrolase" evidence="4">
    <location>
        <begin position="2"/>
        <end position="124"/>
    </location>
</feature>
<evidence type="ECO:0000256" key="3">
    <source>
        <dbReference type="RuleBase" id="RU003476"/>
    </source>
</evidence>
<sequence>MNLPISIKGIIIYDNKVLLLKNERNEWELPGGRLEPDETPEQCVIREIKEELNIFCSVKKLVDVWVYKVFSDRNVFIVTYLCECLGRPQIVISDEHMDYKWLDISKMESIHMPYGYKRSISKVISW</sequence>
<reference evidence="5" key="2">
    <citation type="submission" date="2020-09" db="EMBL/GenBank/DDBJ databases">
        <authorList>
            <person name="Sun Q."/>
            <person name="Zhou Y."/>
        </authorList>
    </citation>
    <scope>NUCLEOTIDE SEQUENCE</scope>
    <source>
        <strain evidence="5">CGMCC 1.15179</strain>
    </source>
</reference>